<sequence length="144" mass="15385">MIASTEWKPETGAEQGTLYDGHTQSGHTIRFDSTPAHTTGLSPMEAVLTALCGCTSVDVVSILQKKREPITGLTVSATAEQSPAPPRVFTKIHLTYRIRGNVTQKAAEDAVSLSKNKYCSVSKMLEKAADITYSIELDEGAASA</sequence>
<name>A0A372IKQ9_9BACT</name>
<evidence type="ECO:0000313" key="3">
    <source>
        <dbReference type="Proteomes" id="UP000264702"/>
    </source>
</evidence>
<reference evidence="2 3" key="1">
    <citation type="submission" date="2018-08" db="EMBL/GenBank/DDBJ databases">
        <title>Acidipila sp. 4G-K13, an acidobacterium isolated from forest soil.</title>
        <authorList>
            <person name="Gao Z.-H."/>
            <person name="Qiu L.-H."/>
        </authorList>
    </citation>
    <scope>NUCLEOTIDE SEQUENCE [LARGE SCALE GENOMIC DNA]</scope>
    <source>
        <strain evidence="2 3">4G-K13</strain>
    </source>
</reference>
<feature type="region of interest" description="Disordered" evidence="1">
    <location>
        <begin position="1"/>
        <end position="36"/>
    </location>
</feature>
<dbReference type="Gene3D" id="3.30.300.20">
    <property type="match status" value="1"/>
</dbReference>
<dbReference type="Pfam" id="PF02566">
    <property type="entry name" value="OsmC"/>
    <property type="match status" value="1"/>
</dbReference>
<dbReference type="InterPro" id="IPR003718">
    <property type="entry name" value="OsmC/Ohr_fam"/>
</dbReference>
<dbReference type="RefSeq" id="WP_117302488.1">
    <property type="nucleotide sequence ID" value="NZ_QVQT02000006.1"/>
</dbReference>
<comment type="caution">
    <text evidence="2">The sequence shown here is derived from an EMBL/GenBank/DDBJ whole genome shotgun (WGS) entry which is preliminary data.</text>
</comment>
<protein>
    <submittedName>
        <fullName evidence="2">OsmC family peroxiredoxin</fullName>
    </submittedName>
</protein>
<proteinExistence type="predicted"/>
<organism evidence="2 3">
    <name type="scientific">Paracidobacterium acidisoli</name>
    <dbReference type="NCBI Taxonomy" id="2303751"/>
    <lineage>
        <taxon>Bacteria</taxon>
        <taxon>Pseudomonadati</taxon>
        <taxon>Acidobacteriota</taxon>
        <taxon>Terriglobia</taxon>
        <taxon>Terriglobales</taxon>
        <taxon>Acidobacteriaceae</taxon>
        <taxon>Paracidobacterium</taxon>
    </lineage>
</organism>
<evidence type="ECO:0000256" key="1">
    <source>
        <dbReference type="SAM" id="MobiDB-lite"/>
    </source>
</evidence>
<dbReference type="PANTHER" id="PTHR34352:SF1">
    <property type="entry name" value="PROTEIN YHFA"/>
    <property type="match status" value="1"/>
</dbReference>
<dbReference type="InterPro" id="IPR036102">
    <property type="entry name" value="OsmC/Ohrsf"/>
</dbReference>
<accession>A0A372IKQ9</accession>
<dbReference type="Proteomes" id="UP000264702">
    <property type="component" value="Unassembled WGS sequence"/>
</dbReference>
<gene>
    <name evidence="2" type="ORF">D0Y96_17590</name>
</gene>
<keyword evidence="3" id="KW-1185">Reference proteome</keyword>
<dbReference type="InterPro" id="IPR015946">
    <property type="entry name" value="KH_dom-like_a/b"/>
</dbReference>
<evidence type="ECO:0000313" key="2">
    <source>
        <dbReference type="EMBL" id="RFU15468.1"/>
    </source>
</evidence>
<dbReference type="PANTHER" id="PTHR34352">
    <property type="entry name" value="PROTEIN YHFA"/>
    <property type="match status" value="1"/>
</dbReference>
<dbReference type="AlphaFoldDB" id="A0A372IKQ9"/>
<dbReference type="OrthoDB" id="9804010at2"/>
<dbReference type="SUPFAM" id="SSF82784">
    <property type="entry name" value="OsmC-like"/>
    <property type="match status" value="1"/>
</dbReference>
<dbReference type="EMBL" id="QVQT01000006">
    <property type="protein sequence ID" value="RFU15468.1"/>
    <property type="molecule type" value="Genomic_DNA"/>
</dbReference>